<dbReference type="InterPro" id="IPR025914">
    <property type="entry name" value="SpoVAE"/>
</dbReference>
<reference evidence="2" key="1">
    <citation type="journal article" date="2019" name="Int. J. Syst. Evol. Microbiol.">
        <title>The Global Catalogue of Microorganisms (GCM) 10K type strain sequencing project: providing services to taxonomists for standard genome sequencing and annotation.</title>
        <authorList>
            <consortium name="The Broad Institute Genomics Platform"/>
            <consortium name="The Broad Institute Genome Sequencing Center for Infectious Disease"/>
            <person name="Wu L."/>
            <person name="Ma J."/>
        </authorList>
    </citation>
    <scope>NUCLEOTIDE SEQUENCE [LARGE SCALE GENOMIC DNA]</scope>
    <source>
        <strain evidence="2">WYCCWR 12678</strain>
    </source>
</reference>
<protein>
    <submittedName>
        <fullName evidence="1">Stage V sporulation protein AE</fullName>
    </submittedName>
</protein>
<evidence type="ECO:0000313" key="1">
    <source>
        <dbReference type="EMBL" id="MFC4767294.1"/>
    </source>
</evidence>
<dbReference type="Proteomes" id="UP001596002">
    <property type="component" value="Unassembled WGS sequence"/>
</dbReference>
<dbReference type="EMBL" id="JBHSHC010000052">
    <property type="protein sequence ID" value="MFC4767294.1"/>
    <property type="molecule type" value="Genomic_DNA"/>
</dbReference>
<name>A0ABV9Q0F6_9BACL</name>
<evidence type="ECO:0000313" key="2">
    <source>
        <dbReference type="Proteomes" id="UP001596002"/>
    </source>
</evidence>
<organism evidence="1 2">
    <name type="scientific">Effusibacillus consociatus</name>
    <dbReference type="NCBI Taxonomy" id="1117041"/>
    <lineage>
        <taxon>Bacteria</taxon>
        <taxon>Bacillati</taxon>
        <taxon>Bacillota</taxon>
        <taxon>Bacilli</taxon>
        <taxon>Bacillales</taxon>
        <taxon>Alicyclobacillaceae</taxon>
        <taxon>Effusibacillus</taxon>
    </lineage>
</organism>
<gene>
    <name evidence="1" type="ORF">ACFO8Q_07950</name>
</gene>
<accession>A0ABV9Q0F6</accession>
<comment type="caution">
    <text evidence="1">The sequence shown here is derived from an EMBL/GenBank/DDBJ whole genome shotgun (WGS) entry which is preliminary data.</text>
</comment>
<dbReference type="Pfam" id="PF14097">
    <property type="entry name" value="SpoVAE"/>
    <property type="match status" value="1"/>
</dbReference>
<keyword evidence="2" id="KW-1185">Reference proteome</keyword>
<sequence>MASNQSARKRKVILITDGDKVARKTVEEAARQVGARVISRSAGNPTPLTGHEIVDLVHQAKHDPVIVMFDDNGNGDEGYGEKALREFVCDPSIEVIGAIAVASNTEFVDGTRVDFSFDLEGNIVSDGVDKNGVPLGLREPIIMGDTVDVLTECNVPIVVGIGDIGKMYGHDAFYKGAPITTSAILEILKRSGYDASSAEEYRHSSE</sequence>
<dbReference type="RefSeq" id="WP_380025213.1">
    <property type="nucleotide sequence ID" value="NZ_JBHSHC010000052.1"/>
</dbReference>
<proteinExistence type="predicted"/>